<evidence type="ECO:0000256" key="2">
    <source>
        <dbReference type="SAM" id="SignalP"/>
    </source>
</evidence>
<reference evidence="3" key="1">
    <citation type="submission" date="2023-07" db="EMBL/GenBank/DDBJ databases">
        <title>Genome content predicts the carbon catabolic preferences of heterotrophic bacteria.</title>
        <authorList>
            <person name="Gralka M."/>
        </authorList>
    </citation>
    <scope>NUCLEOTIDE SEQUENCE</scope>
    <source>
        <strain evidence="3">I2M02</strain>
    </source>
</reference>
<keyword evidence="2" id="KW-0732">Signal</keyword>
<gene>
    <name evidence="3" type="ORF">Q4494_02075</name>
</gene>
<evidence type="ECO:0000313" key="3">
    <source>
        <dbReference type="EMBL" id="MDO6455852.1"/>
    </source>
</evidence>
<protein>
    <recommendedName>
        <fullName evidence="5">Secreted protein</fullName>
    </recommendedName>
</protein>
<name>A0AAW7XNH1_9RHOB</name>
<evidence type="ECO:0000256" key="1">
    <source>
        <dbReference type="SAM" id="MobiDB-lite"/>
    </source>
</evidence>
<proteinExistence type="predicted"/>
<organism evidence="3 4">
    <name type="scientific">Celeribacter halophilus</name>
    <dbReference type="NCBI Taxonomy" id="576117"/>
    <lineage>
        <taxon>Bacteria</taxon>
        <taxon>Pseudomonadati</taxon>
        <taxon>Pseudomonadota</taxon>
        <taxon>Alphaproteobacteria</taxon>
        <taxon>Rhodobacterales</taxon>
        <taxon>Roseobacteraceae</taxon>
        <taxon>Celeribacter</taxon>
    </lineage>
</organism>
<dbReference type="EMBL" id="JAUOPJ010000001">
    <property type="protein sequence ID" value="MDO6455852.1"/>
    <property type="molecule type" value="Genomic_DNA"/>
</dbReference>
<feature type="compositionally biased region" description="Basic and acidic residues" evidence="1">
    <location>
        <begin position="96"/>
        <end position="107"/>
    </location>
</feature>
<evidence type="ECO:0008006" key="5">
    <source>
        <dbReference type="Google" id="ProtNLM"/>
    </source>
</evidence>
<sequence>MKHLIYALPLIALTTGAAFAQNGPRLPMDEIASEIGVSEAQLKQCFKDNAPSREEMKAAKEAGKRPDEGRGPSPELISCLQEHNPQITAESFQAVMKDHRPERPAQN</sequence>
<feature type="compositionally biased region" description="Basic and acidic residues" evidence="1">
    <location>
        <begin position="50"/>
        <end position="70"/>
    </location>
</feature>
<dbReference type="AlphaFoldDB" id="A0AAW7XNH1"/>
<feature type="chain" id="PRO_5043689879" description="Secreted protein" evidence="2">
    <location>
        <begin position="21"/>
        <end position="107"/>
    </location>
</feature>
<feature type="signal peptide" evidence="2">
    <location>
        <begin position="1"/>
        <end position="20"/>
    </location>
</feature>
<accession>A0AAW7XNH1</accession>
<dbReference type="Proteomes" id="UP001169823">
    <property type="component" value="Unassembled WGS sequence"/>
</dbReference>
<evidence type="ECO:0000313" key="4">
    <source>
        <dbReference type="Proteomes" id="UP001169823"/>
    </source>
</evidence>
<feature type="region of interest" description="Disordered" evidence="1">
    <location>
        <begin position="48"/>
        <end position="107"/>
    </location>
</feature>
<feature type="compositionally biased region" description="Polar residues" evidence="1">
    <location>
        <begin position="81"/>
        <end position="91"/>
    </location>
</feature>
<dbReference type="RefSeq" id="WP_303479390.1">
    <property type="nucleotide sequence ID" value="NZ_JAUOPJ010000001.1"/>
</dbReference>
<comment type="caution">
    <text evidence="3">The sequence shown here is derived from an EMBL/GenBank/DDBJ whole genome shotgun (WGS) entry which is preliminary data.</text>
</comment>